<keyword evidence="8" id="KW-0175">Coiled coil</keyword>
<dbReference type="SMART" id="SM00434">
    <property type="entry name" value="TOP4c"/>
    <property type="match status" value="1"/>
</dbReference>
<dbReference type="GO" id="GO:0005737">
    <property type="term" value="C:cytoplasm"/>
    <property type="evidence" value="ECO:0007669"/>
    <property type="project" value="TreeGrafter"/>
</dbReference>
<gene>
    <name evidence="10" type="ORF">IDM49_07300</name>
</gene>
<accession>A0A7H2BBL4</accession>
<feature type="coiled-coil region" evidence="8">
    <location>
        <begin position="449"/>
        <end position="476"/>
    </location>
</feature>
<dbReference type="SUPFAM" id="SSF101904">
    <property type="entry name" value="GyrA/ParC C-terminal domain-like"/>
    <property type="match status" value="1"/>
</dbReference>
<feature type="active site" description="O-(5'-phospho-DNA)-tyrosine intermediate" evidence="7">
    <location>
        <position position="134"/>
    </location>
</feature>
<keyword evidence="4 7" id="KW-0799">Topoisomerase</keyword>
<feature type="domain" description="Topo IIA-type catalytic" evidence="9">
    <location>
        <begin position="47"/>
        <end position="513"/>
    </location>
</feature>
<dbReference type="CDD" id="cd00187">
    <property type="entry name" value="TOP4c"/>
    <property type="match status" value="1"/>
</dbReference>
<dbReference type="KEGG" id="rter:IDM49_07300"/>
<keyword evidence="6 7" id="KW-0413">Isomerase</keyword>
<dbReference type="InterPro" id="IPR006691">
    <property type="entry name" value="GyrA/parC_rep"/>
</dbReference>
<evidence type="ECO:0000313" key="10">
    <source>
        <dbReference type="EMBL" id="QNV37060.1"/>
    </source>
</evidence>
<dbReference type="GO" id="GO:0006265">
    <property type="term" value="P:DNA topological change"/>
    <property type="evidence" value="ECO:0007669"/>
    <property type="project" value="UniProtKB-UniRule"/>
</dbReference>
<dbReference type="GO" id="GO:0034335">
    <property type="term" value="F:DNA negative supercoiling activity"/>
    <property type="evidence" value="ECO:0007669"/>
    <property type="project" value="UniProtKB-ARBA"/>
</dbReference>
<dbReference type="Pfam" id="PF00521">
    <property type="entry name" value="DNA_topoisoIV"/>
    <property type="match status" value="1"/>
</dbReference>
<dbReference type="GO" id="GO:0003677">
    <property type="term" value="F:DNA binding"/>
    <property type="evidence" value="ECO:0007669"/>
    <property type="project" value="UniProtKB-UniRule"/>
</dbReference>
<evidence type="ECO:0000256" key="7">
    <source>
        <dbReference type="PROSITE-ProRule" id="PRU01384"/>
    </source>
</evidence>
<dbReference type="FunFam" id="3.30.1360.40:FF:000002">
    <property type="entry name" value="DNA gyrase subunit A"/>
    <property type="match status" value="1"/>
</dbReference>
<dbReference type="PROSITE" id="PS52040">
    <property type="entry name" value="TOPO_IIA"/>
    <property type="match status" value="1"/>
</dbReference>
<dbReference type="InterPro" id="IPR013757">
    <property type="entry name" value="Topo_IIA_A_a_sf"/>
</dbReference>
<evidence type="ECO:0000259" key="9">
    <source>
        <dbReference type="PROSITE" id="PS52040"/>
    </source>
</evidence>
<evidence type="ECO:0000256" key="6">
    <source>
        <dbReference type="ARBA" id="ARBA00023235"/>
    </source>
</evidence>
<dbReference type="Gene3D" id="3.90.199.10">
    <property type="entry name" value="Topoisomerase II, domain 5"/>
    <property type="match status" value="1"/>
</dbReference>
<proteinExistence type="inferred from homology"/>
<reference evidence="10 11" key="1">
    <citation type="submission" date="2020-09" db="EMBL/GenBank/DDBJ databases">
        <title>Investigation of environmental microbes.</title>
        <authorList>
            <person name="Ou Y."/>
            <person name="Kang Q."/>
        </authorList>
    </citation>
    <scope>NUCLEOTIDE SEQUENCE [LARGE SCALE GENOMIC DNA]</scope>
    <source>
        <strain evidence="10 11">KJZ-14</strain>
    </source>
</reference>
<dbReference type="GO" id="GO:0005524">
    <property type="term" value="F:ATP binding"/>
    <property type="evidence" value="ECO:0007669"/>
    <property type="project" value="InterPro"/>
</dbReference>
<keyword evidence="11" id="KW-1185">Reference proteome</keyword>
<dbReference type="InterPro" id="IPR013758">
    <property type="entry name" value="Topo_IIA_A/C_ab"/>
</dbReference>
<dbReference type="Gene3D" id="3.30.1360.40">
    <property type="match status" value="1"/>
</dbReference>
<dbReference type="Gene3D" id="1.10.268.10">
    <property type="entry name" value="Topoisomerase, domain 3"/>
    <property type="match status" value="1"/>
</dbReference>
<dbReference type="GO" id="GO:0009330">
    <property type="term" value="C:DNA topoisomerase type II (double strand cut, ATP-hydrolyzing) complex"/>
    <property type="evidence" value="ECO:0007669"/>
    <property type="project" value="TreeGrafter"/>
</dbReference>
<evidence type="ECO:0000256" key="1">
    <source>
        <dbReference type="ARBA" id="ARBA00000185"/>
    </source>
</evidence>
<dbReference type="AlphaFoldDB" id="A0A7H2BBL4"/>
<dbReference type="NCBIfam" id="NF004044">
    <property type="entry name" value="PRK05561.1"/>
    <property type="match status" value="1"/>
</dbReference>
<organism evidence="10 11">
    <name type="scientific">Rothia terrae</name>
    <dbReference type="NCBI Taxonomy" id="396015"/>
    <lineage>
        <taxon>Bacteria</taxon>
        <taxon>Bacillati</taxon>
        <taxon>Actinomycetota</taxon>
        <taxon>Actinomycetes</taxon>
        <taxon>Micrococcales</taxon>
        <taxon>Micrococcaceae</taxon>
        <taxon>Rothia</taxon>
    </lineage>
</organism>
<dbReference type="InterPro" id="IPR050220">
    <property type="entry name" value="Type_II_DNA_Topoisomerases"/>
</dbReference>
<evidence type="ECO:0000313" key="11">
    <source>
        <dbReference type="Proteomes" id="UP000516404"/>
    </source>
</evidence>
<dbReference type="PANTHER" id="PTHR43493">
    <property type="entry name" value="DNA GYRASE/TOPOISOMERASE SUBUNIT A"/>
    <property type="match status" value="1"/>
</dbReference>
<evidence type="ECO:0000256" key="8">
    <source>
        <dbReference type="SAM" id="Coils"/>
    </source>
</evidence>
<evidence type="ECO:0000256" key="4">
    <source>
        <dbReference type="ARBA" id="ARBA00023029"/>
    </source>
</evidence>
<dbReference type="GeneID" id="96624041"/>
<dbReference type="InterPro" id="IPR013760">
    <property type="entry name" value="Topo_IIA-like_dom_sf"/>
</dbReference>
<dbReference type="Pfam" id="PF03989">
    <property type="entry name" value="DNA_gyraseA_C"/>
    <property type="match status" value="3"/>
</dbReference>
<comment type="similarity">
    <text evidence="2">Belongs to the type II topoisomerase GyrA/ParC subunit family.</text>
</comment>
<keyword evidence="5 7" id="KW-0238">DNA-binding</keyword>
<evidence type="ECO:0000256" key="3">
    <source>
        <dbReference type="ARBA" id="ARBA00012895"/>
    </source>
</evidence>
<dbReference type="FunFam" id="1.10.268.10:FF:000001">
    <property type="entry name" value="DNA gyrase subunit A"/>
    <property type="match status" value="1"/>
</dbReference>
<dbReference type="InterPro" id="IPR035516">
    <property type="entry name" value="Gyrase/topoIV_suA_C"/>
</dbReference>
<evidence type="ECO:0000256" key="2">
    <source>
        <dbReference type="ARBA" id="ARBA00008263"/>
    </source>
</evidence>
<dbReference type="EMBL" id="CP061539">
    <property type="protein sequence ID" value="QNV37060.1"/>
    <property type="molecule type" value="Genomic_DNA"/>
</dbReference>
<protein>
    <recommendedName>
        <fullName evidence="3">DNA topoisomerase (ATP-hydrolyzing)</fullName>
        <ecNumber evidence="3">5.6.2.2</ecNumber>
    </recommendedName>
</protein>
<evidence type="ECO:0000256" key="5">
    <source>
        <dbReference type="ARBA" id="ARBA00023125"/>
    </source>
</evidence>
<comment type="catalytic activity">
    <reaction evidence="1 7">
        <text>ATP-dependent breakage, passage and rejoining of double-stranded DNA.</text>
        <dbReference type="EC" id="5.6.2.2"/>
    </reaction>
</comment>
<dbReference type="Gene3D" id="2.120.10.90">
    <property type="entry name" value="DNA gyrase/topoisomerase IV, subunit A, C-terminal"/>
    <property type="match status" value="1"/>
</dbReference>
<dbReference type="InterPro" id="IPR002205">
    <property type="entry name" value="Topo_IIA_dom_A"/>
</dbReference>
<dbReference type="EC" id="5.6.2.2" evidence="3"/>
<dbReference type="SUPFAM" id="SSF56719">
    <property type="entry name" value="Type II DNA topoisomerase"/>
    <property type="match status" value="1"/>
</dbReference>
<name>A0A7H2BBL4_9MICC</name>
<dbReference type="PANTHER" id="PTHR43493:SF5">
    <property type="entry name" value="DNA GYRASE SUBUNIT A, CHLOROPLASTIC_MITOCHONDRIAL"/>
    <property type="match status" value="1"/>
</dbReference>
<dbReference type="Proteomes" id="UP000516404">
    <property type="component" value="Chromosome"/>
</dbReference>
<sequence>MARRSSKNVVDNYPEDIVENIVDIDVSTEMESSFLEYSYSVIYSRALPDARDGLKPVQRRILYMMQQMGLRPDKGHVKSARVVGEVMGKLHPHGDAAIYDAMVRLAQPFAMRLPLVDGHGNFGSLDDGPAASRYTEARMDPAALALTNNLDENVVDFVPNYDNQFMQPAVLPAAFPNLLVNGVTGIAVGMATNMAPHNLREVIAGTRHLLENPEATLPEIMKFIPGPDLPSGGVIVGTKGIKDAYASGRGIFKTRAKVSIEQVTARKRGIVVTELPYMVGPEKVIEKIKDGVNNKKLVGISDVQDFTDRKHGLRLVIEVKNGFDPHAVLASLYKYTPLEDSFGINNVALVDGQPQTLGLLDLLRVYANHRIEVVRRRTEHRLGERKDRLHLVEGLLVAIVDIDEVIQIIRTSDETAQARERLMQIYNLTEVQANHILELRLRQLTKYSRIELEAERDELQADIAELESILASETKLRDLVSAELQDVADLYGTDRRTKITNKDDLAEVAAAAGAEPSKKKGLGLALEIADDPSWVLLSTSGLIGRTVASKGELTPLKEPGKRIKHDALVSAVATTARGEIGAVTSAGRMIRVNVMDLAQLEDSAGTPLLSSGVKAADVVSLAKGETLIGLAPINKILALATERGVVKRVNPDYPLNRDDWEVIKLKKGDRVIGVAVADTGDENLTFITEQAKLLTFDASKVRPQGRAGGGMAGIKVADDDKVIAFGVTAPGTDAQVVTITDSSNDFDPSVKVTELSEFPAKGRATAGVRAHRFVTGESKLELAWIGVGPAKAVSPAGVSRKLPSEFGARDGSGVPLTQGIAAIGPAYAVTEPRVAQAAAAAVSSTVEDAADTASGTAEVNESAPVALDATSAGEAEDVTLF</sequence>
<dbReference type="RefSeq" id="WP_190724026.1">
    <property type="nucleotide sequence ID" value="NZ_CP061539.1"/>
</dbReference>